<evidence type="ECO:0000256" key="2">
    <source>
        <dbReference type="SAM" id="SignalP"/>
    </source>
</evidence>
<dbReference type="Proteomes" id="UP000054396">
    <property type="component" value="Unassembled WGS sequence"/>
</dbReference>
<dbReference type="OrthoDB" id="9780943at2"/>
<feature type="chain" id="PRO_5006936416" evidence="2">
    <location>
        <begin position="30"/>
        <end position="370"/>
    </location>
</feature>
<dbReference type="PANTHER" id="PTHR42928">
    <property type="entry name" value="TRICARBOXYLATE-BINDING PROTEIN"/>
    <property type="match status" value="1"/>
</dbReference>
<comment type="caution">
    <text evidence="3">The sequence shown here is derived from an EMBL/GenBank/DDBJ whole genome shotgun (WGS) entry which is preliminary data.</text>
</comment>
<dbReference type="STRING" id="1685382.AVJ23_08805"/>
<accession>A0A0W7WKV0</accession>
<dbReference type="InterPro" id="IPR006311">
    <property type="entry name" value="TAT_signal"/>
</dbReference>
<evidence type="ECO:0000256" key="1">
    <source>
        <dbReference type="ARBA" id="ARBA00006987"/>
    </source>
</evidence>
<dbReference type="Gene3D" id="3.40.190.10">
    <property type="entry name" value="Periplasmic binding protein-like II"/>
    <property type="match status" value="1"/>
</dbReference>
<organism evidence="3 4">
    <name type="scientific">Pseudoponticoccus marisrubri</name>
    <dbReference type="NCBI Taxonomy" id="1685382"/>
    <lineage>
        <taxon>Bacteria</taxon>
        <taxon>Pseudomonadati</taxon>
        <taxon>Pseudomonadota</taxon>
        <taxon>Alphaproteobacteria</taxon>
        <taxon>Rhodobacterales</taxon>
        <taxon>Roseobacteraceae</taxon>
        <taxon>Pseudoponticoccus</taxon>
    </lineage>
</organism>
<keyword evidence="2" id="KW-0732">Signal</keyword>
<evidence type="ECO:0000313" key="4">
    <source>
        <dbReference type="Proteomes" id="UP000054396"/>
    </source>
</evidence>
<gene>
    <name evidence="3" type="ORF">AVJ23_08805</name>
</gene>
<reference evidence="3 4" key="1">
    <citation type="submission" date="2015-12" db="EMBL/GenBank/DDBJ databases">
        <authorList>
            <person name="Shamseldin A."/>
            <person name="Moawad H."/>
            <person name="Abd El-Rahim W.M."/>
            <person name="Sadowsky M.J."/>
        </authorList>
    </citation>
    <scope>NUCLEOTIDE SEQUENCE [LARGE SCALE GENOMIC DNA]</scope>
    <source>
        <strain evidence="3 4">SJ5A-1</strain>
    </source>
</reference>
<protein>
    <submittedName>
        <fullName evidence="3">Tricarboxylate transporter</fullName>
    </submittedName>
</protein>
<dbReference type="InterPro" id="IPR042100">
    <property type="entry name" value="Bug_dom1"/>
</dbReference>
<dbReference type="RefSeq" id="WP_058861807.1">
    <property type="nucleotide sequence ID" value="NZ_LPXO01000004.1"/>
</dbReference>
<keyword evidence="4" id="KW-1185">Reference proteome</keyword>
<dbReference type="EMBL" id="LPXO01000004">
    <property type="protein sequence ID" value="KUF11143.1"/>
    <property type="molecule type" value="Genomic_DNA"/>
</dbReference>
<dbReference type="PANTHER" id="PTHR42928:SF5">
    <property type="entry name" value="BLR1237 PROTEIN"/>
    <property type="match status" value="1"/>
</dbReference>
<dbReference type="PROSITE" id="PS51318">
    <property type="entry name" value="TAT"/>
    <property type="match status" value="1"/>
</dbReference>
<feature type="signal peptide" evidence="2">
    <location>
        <begin position="1"/>
        <end position="29"/>
    </location>
</feature>
<evidence type="ECO:0000313" key="3">
    <source>
        <dbReference type="EMBL" id="KUF11143.1"/>
    </source>
</evidence>
<sequence>MTDIETTRRAALGVLGASALAFAAAPATAGGHGGVDMSGKTVEWVIPFSESGGSARWANFYAPLLSEQLPGNPTVVVRYRPGAGSTAGANWFQEQDTADGTLVFGTSGSTQFPYLLGDPRVRYEYNDWQVVLASGVGGVAYLPPDLAGMMDGLDATPLQDTDFLWGSQGATRLDLVANLAWKMLGMTVDPIFGIEGRGDGRLMFERGEANIDYQTSPAYLRSVVPMVEDGLAVPMMTWGALDDDGNIVRDPTFPDIPTFKEVCEATPACETEGDAWDAWKAFFIAGFPAQKMVFLPATADADVVATFDKAFKDVIAQPDFAEKAATTLGIYPQMTGQAAENAKSLATEVPDSAKAFVVDWLQEAYGVSLD</sequence>
<dbReference type="InterPro" id="IPR005064">
    <property type="entry name" value="BUG"/>
</dbReference>
<proteinExistence type="inferred from homology"/>
<comment type="similarity">
    <text evidence="1">Belongs to the UPF0065 (bug) family.</text>
</comment>
<dbReference type="AlphaFoldDB" id="A0A0W7WKV0"/>
<dbReference type="Gene3D" id="3.40.190.150">
    <property type="entry name" value="Bordetella uptake gene, domain 1"/>
    <property type="match status" value="1"/>
</dbReference>
<name>A0A0W7WKV0_9RHOB</name>